<dbReference type="InParanoid" id="S0EVC3"/>
<feature type="domain" description="Xylose isomerase-like TIM barrel" evidence="1">
    <location>
        <begin position="58"/>
        <end position="264"/>
    </location>
</feature>
<gene>
    <name evidence="2" type="ORF">CCALI_01917</name>
</gene>
<keyword evidence="2" id="KW-0413">Isomerase</keyword>
<dbReference type="RefSeq" id="WP_016483250.1">
    <property type="nucleotide sequence ID" value="NC_021487.1"/>
</dbReference>
<dbReference type="PROSITE" id="PS51318">
    <property type="entry name" value="TAT"/>
    <property type="match status" value="1"/>
</dbReference>
<dbReference type="InterPro" id="IPR050312">
    <property type="entry name" value="IolE/XylAMocC-like"/>
</dbReference>
<dbReference type="SUPFAM" id="SSF51658">
    <property type="entry name" value="Xylose isomerase-like"/>
    <property type="match status" value="1"/>
</dbReference>
<proteinExistence type="predicted"/>
<organism evidence="2 3">
    <name type="scientific">Chthonomonas calidirosea (strain DSM 23976 / ICMP 18418 / T49)</name>
    <dbReference type="NCBI Taxonomy" id="1303518"/>
    <lineage>
        <taxon>Bacteria</taxon>
        <taxon>Bacillati</taxon>
        <taxon>Armatimonadota</taxon>
        <taxon>Chthonomonadia</taxon>
        <taxon>Chthonomonadales</taxon>
        <taxon>Chthonomonadaceae</taxon>
        <taxon>Chthonomonas</taxon>
    </lineage>
</organism>
<dbReference type="InterPro" id="IPR006311">
    <property type="entry name" value="TAT_signal"/>
</dbReference>
<protein>
    <submittedName>
        <fullName evidence="2">Sugar phosphate isomerases/epimerases</fullName>
    </submittedName>
</protein>
<dbReference type="PANTHER" id="PTHR12110">
    <property type="entry name" value="HYDROXYPYRUVATE ISOMERASE"/>
    <property type="match status" value="1"/>
</dbReference>
<name>S0EVC3_CHTCT</name>
<dbReference type="Proteomes" id="UP000014227">
    <property type="component" value="Chromosome I"/>
</dbReference>
<dbReference type="PATRIC" id="fig|1303518.3.peg.1972"/>
<evidence type="ECO:0000313" key="3">
    <source>
        <dbReference type="Proteomes" id="UP000014227"/>
    </source>
</evidence>
<sequence length="287" mass="31526">MSVSRRTLLQGALGGAATLALGASKSEAAQSANSPYGPFKMGIQSYSLRHFNLDEALDITQQLGLHYWEGFMSHIPLTNDSQQIASFKQKLAAHNVRMLAYGVVGFNNNEAEARRIFEFAKAMEIPVLSAYPAPDSLPLLDRLTREYRIAIAIHNHGPGDTLYGHPDQVLKAVEGRNPLVGACEDTGHMIMAQEDPVAAEVRYGKRLLDVHLKAAKVSPNGGREFADIGDPDSLLDTIGFLDILLRLRYNRLVALEYELHESDPVPSIQSCLESVRHAWALLQTVVA</sequence>
<accession>S0EVC3</accession>
<dbReference type="AlphaFoldDB" id="S0EVC3"/>
<dbReference type="InterPro" id="IPR036237">
    <property type="entry name" value="Xyl_isomerase-like_sf"/>
</dbReference>
<evidence type="ECO:0000259" key="1">
    <source>
        <dbReference type="Pfam" id="PF01261"/>
    </source>
</evidence>
<dbReference type="PANTHER" id="PTHR12110:SF41">
    <property type="entry name" value="INOSOSE DEHYDRATASE"/>
    <property type="match status" value="1"/>
</dbReference>
<dbReference type="KEGG" id="ccz:CCALI_01917"/>
<dbReference type="eggNOG" id="COG1082">
    <property type="taxonomic scope" value="Bacteria"/>
</dbReference>
<dbReference type="EMBL" id="HF951689">
    <property type="protein sequence ID" value="CCW35725.1"/>
    <property type="molecule type" value="Genomic_DNA"/>
</dbReference>
<dbReference type="OrthoDB" id="1117096at2"/>
<reference evidence="3" key="1">
    <citation type="submission" date="2013-03" db="EMBL/GenBank/DDBJ databases">
        <title>Genome sequence of Chthonomonas calidirosea, the first sequenced genome from the Armatimonadetes phylum (formally candidate division OP10).</title>
        <authorList>
            <person name="Lee K.C.Y."/>
            <person name="Morgan X.C."/>
            <person name="Dunfield P.F."/>
            <person name="Tamas I."/>
            <person name="Houghton K.M."/>
            <person name="Vyssotski M."/>
            <person name="Ryan J.L.J."/>
            <person name="Lagutin K."/>
            <person name="McDonald I.R."/>
            <person name="Stott M.B."/>
        </authorList>
    </citation>
    <scope>NUCLEOTIDE SEQUENCE [LARGE SCALE GENOMIC DNA]</scope>
    <source>
        <strain evidence="3">DSM 23976 / ICMP 18418 / T49</strain>
    </source>
</reference>
<dbReference type="STRING" id="454171.CP488_02177"/>
<dbReference type="GO" id="GO:0016853">
    <property type="term" value="F:isomerase activity"/>
    <property type="evidence" value="ECO:0007669"/>
    <property type="project" value="UniProtKB-KW"/>
</dbReference>
<dbReference type="Gene3D" id="3.20.20.150">
    <property type="entry name" value="Divalent-metal-dependent TIM barrel enzymes"/>
    <property type="match status" value="1"/>
</dbReference>
<dbReference type="HOGENOM" id="CLU_085355_0_0_0"/>
<dbReference type="Pfam" id="PF01261">
    <property type="entry name" value="AP_endonuc_2"/>
    <property type="match status" value="1"/>
</dbReference>
<dbReference type="InterPro" id="IPR013022">
    <property type="entry name" value="Xyl_isomerase-like_TIM-brl"/>
</dbReference>
<evidence type="ECO:0000313" key="2">
    <source>
        <dbReference type="EMBL" id="CCW35725.1"/>
    </source>
</evidence>
<keyword evidence="3" id="KW-1185">Reference proteome</keyword>